<evidence type="ECO:0000313" key="3">
    <source>
        <dbReference type="EMBL" id="KAG6771111.1"/>
    </source>
</evidence>
<evidence type="ECO:0000256" key="2">
    <source>
        <dbReference type="SAM" id="Phobius"/>
    </source>
</evidence>
<reference evidence="3" key="1">
    <citation type="journal article" date="2020" name="bioRxiv">
        <title>Hybrid origin of Populus tomentosa Carr. identified through genome sequencing and phylogenomic analysis.</title>
        <authorList>
            <person name="An X."/>
            <person name="Gao K."/>
            <person name="Chen Z."/>
            <person name="Li J."/>
            <person name="Yang X."/>
            <person name="Yang X."/>
            <person name="Zhou J."/>
            <person name="Guo T."/>
            <person name="Zhao T."/>
            <person name="Huang S."/>
            <person name="Miao D."/>
            <person name="Khan W.U."/>
            <person name="Rao P."/>
            <person name="Ye M."/>
            <person name="Lei B."/>
            <person name="Liao W."/>
            <person name="Wang J."/>
            <person name="Ji L."/>
            <person name="Li Y."/>
            <person name="Guo B."/>
            <person name="Mustafa N.S."/>
            <person name="Li S."/>
            <person name="Yun Q."/>
            <person name="Keller S.R."/>
            <person name="Mao J."/>
            <person name="Zhang R."/>
            <person name="Strauss S.H."/>
        </authorList>
    </citation>
    <scope>NUCLEOTIDE SEQUENCE</scope>
    <source>
        <strain evidence="3">GM15</strain>
        <tissue evidence="3">Leaf</tissue>
    </source>
</reference>
<feature type="transmembrane region" description="Helical" evidence="2">
    <location>
        <begin position="73"/>
        <end position="95"/>
    </location>
</feature>
<proteinExistence type="predicted"/>
<keyword evidence="4" id="KW-1185">Reference proteome</keyword>
<feature type="compositionally biased region" description="Polar residues" evidence="1">
    <location>
        <begin position="1"/>
        <end position="12"/>
    </location>
</feature>
<dbReference type="EMBL" id="JAAWWB010000011">
    <property type="protein sequence ID" value="KAG6771111.1"/>
    <property type="molecule type" value="Genomic_DNA"/>
</dbReference>
<feature type="transmembrane region" description="Helical" evidence="2">
    <location>
        <begin position="41"/>
        <end position="61"/>
    </location>
</feature>
<evidence type="ECO:0000313" key="4">
    <source>
        <dbReference type="Proteomes" id="UP000886885"/>
    </source>
</evidence>
<keyword evidence="2" id="KW-1133">Transmembrane helix</keyword>
<sequence>MNPKSGSSSTAASPAREGGGGRMDQGHKPKRLYQVWKGSNIWKFGFFWGSNFILLIVERFFCGGRLILGPDVASIFLTTLLIAAPAIAFCIKVYYKIVDEGSVNARWYPVLVVGSILTVLVSISFFHFGFKEAELLFTSS</sequence>
<comment type="caution">
    <text evidence="3">The sequence shown here is derived from an EMBL/GenBank/DDBJ whole genome shotgun (WGS) entry which is preliminary data.</text>
</comment>
<dbReference type="Proteomes" id="UP000886885">
    <property type="component" value="Chromosome 6A"/>
</dbReference>
<evidence type="ECO:0000256" key="1">
    <source>
        <dbReference type="SAM" id="MobiDB-lite"/>
    </source>
</evidence>
<organism evidence="3 4">
    <name type="scientific">Populus tomentosa</name>
    <name type="common">Chinese white poplar</name>
    <dbReference type="NCBI Taxonomy" id="118781"/>
    <lineage>
        <taxon>Eukaryota</taxon>
        <taxon>Viridiplantae</taxon>
        <taxon>Streptophyta</taxon>
        <taxon>Embryophyta</taxon>
        <taxon>Tracheophyta</taxon>
        <taxon>Spermatophyta</taxon>
        <taxon>Magnoliopsida</taxon>
        <taxon>eudicotyledons</taxon>
        <taxon>Gunneridae</taxon>
        <taxon>Pentapetalae</taxon>
        <taxon>rosids</taxon>
        <taxon>fabids</taxon>
        <taxon>Malpighiales</taxon>
        <taxon>Salicaceae</taxon>
        <taxon>Saliceae</taxon>
        <taxon>Populus</taxon>
    </lineage>
</organism>
<dbReference type="OrthoDB" id="9909019at2759"/>
<feature type="transmembrane region" description="Helical" evidence="2">
    <location>
        <begin position="107"/>
        <end position="130"/>
    </location>
</feature>
<feature type="region of interest" description="Disordered" evidence="1">
    <location>
        <begin position="1"/>
        <end position="26"/>
    </location>
</feature>
<keyword evidence="2" id="KW-0472">Membrane</keyword>
<name>A0A8X8CPU4_POPTO</name>
<keyword evidence="2" id="KW-0812">Transmembrane</keyword>
<protein>
    <submittedName>
        <fullName evidence="3">Uncharacterized protein</fullName>
    </submittedName>
</protein>
<gene>
    <name evidence="3" type="ORF">POTOM_022457</name>
</gene>
<dbReference type="AlphaFoldDB" id="A0A8X8CPU4"/>
<accession>A0A8X8CPU4</accession>